<evidence type="ECO:0000256" key="2">
    <source>
        <dbReference type="ARBA" id="ARBA00013090"/>
    </source>
</evidence>
<protein>
    <recommendedName>
        <fullName evidence="2 7">Glutamate racemase</fullName>
        <ecNumber evidence="2 7">5.1.1.3</ecNumber>
    </recommendedName>
</protein>
<keyword evidence="3 7" id="KW-0133">Cell shape</keyword>
<dbReference type="NCBIfam" id="TIGR00067">
    <property type="entry name" value="glut_race"/>
    <property type="match status" value="1"/>
</dbReference>
<dbReference type="EC" id="5.1.1.3" evidence="2 7"/>
<dbReference type="AlphaFoldDB" id="A0AB33IQL4"/>
<evidence type="ECO:0000256" key="6">
    <source>
        <dbReference type="ARBA" id="ARBA00023316"/>
    </source>
</evidence>
<evidence type="ECO:0000256" key="3">
    <source>
        <dbReference type="ARBA" id="ARBA00022960"/>
    </source>
</evidence>
<keyword evidence="5 7" id="KW-0413">Isomerase</keyword>
<dbReference type="PROSITE" id="PS00923">
    <property type="entry name" value="ASP_GLU_RACEMASE_1"/>
    <property type="match status" value="1"/>
</dbReference>
<name>A0AB33IQL4_9BACT</name>
<comment type="catalytic activity">
    <reaction evidence="1 7">
        <text>L-glutamate = D-glutamate</text>
        <dbReference type="Rhea" id="RHEA:12813"/>
        <dbReference type="ChEBI" id="CHEBI:29985"/>
        <dbReference type="ChEBI" id="CHEBI:29986"/>
        <dbReference type="EC" id="5.1.1.3"/>
    </reaction>
</comment>
<dbReference type="GO" id="GO:0071555">
    <property type="term" value="P:cell wall organization"/>
    <property type="evidence" value="ECO:0007669"/>
    <property type="project" value="UniProtKB-KW"/>
</dbReference>
<dbReference type="GO" id="GO:0008881">
    <property type="term" value="F:glutamate racemase activity"/>
    <property type="evidence" value="ECO:0007669"/>
    <property type="project" value="UniProtKB-UniRule"/>
</dbReference>
<evidence type="ECO:0000256" key="1">
    <source>
        <dbReference type="ARBA" id="ARBA00001602"/>
    </source>
</evidence>
<dbReference type="PANTHER" id="PTHR21198">
    <property type="entry name" value="GLUTAMATE RACEMASE"/>
    <property type="match status" value="1"/>
</dbReference>
<accession>A0AB33IQL4</accession>
<dbReference type="GO" id="GO:0008360">
    <property type="term" value="P:regulation of cell shape"/>
    <property type="evidence" value="ECO:0007669"/>
    <property type="project" value="UniProtKB-KW"/>
</dbReference>
<dbReference type="InterPro" id="IPR015942">
    <property type="entry name" value="Asp/Glu/hydantoin_racemase"/>
</dbReference>
<dbReference type="FunFam" id="3.40.50.1860:FF:000001">
    <property type="entry name" value="Glutamate racemase"/>
    <property type="match status" value="1"/>
</dbReference>
<keyword evidence="6 7" id="KW-0961">Cell wall biogenesis/degradation</keyword>
<reference evidence="8" key="1">
    <citation type="submission" date="2024-07" db="EMBL/GenBank/DDBJ databases">
        <title>Complete genome sequence of Prevotella sp. YM-2024 GTC17253.</title>
        <authorList>
            <person name="Hayashi M."/>
            <person name="Muto Y."/>
            <person name="Tanaka K."/>
            <person name="Niwa H."/>
        </authorList>
    </citation>
    <scope>NUCLEOTIDE SEQUENCE</scope>
    <source>
        <strain evidence="8">GTC17253</strain>
    </source>
</reference>
<dbReference type="PANTHER" id="PTHR21198:SF2">
    <property type="entry name" value="GLUTAMATE RACEMASE"/>
    <property type="match status" value="1"/>
</dbReference>
<comment type="function">
    <text evidence="7">Provides the (R)-glutamate required for cell wall biosynthesis.</text>
</comment>
<evidence type="ECO:0000313" key="8">
    <source>
        <dbReference type="EMBL" id="BFO71971.1"/>
    </source>
</evidence>
<dbReference type="EMBL" id="AP035785">
    <property type="protein sequence ID" value="BFO71971.1"/>
    <property type="molecule type" value="Genomic_DNA"/>
</dbReference>
<feature type="active site" description="Proton donor/acceptor" evidence="7">
    <location>
        <position position="196"/>
    </location>
</feature>
<feature type="binding site" evidence="7">
    <location>
        <begin position="197"/>
        <end position="198"/>
    </location>
    <ligand>
        <name>substrate</name>
    </ligand>
</feature>
<organism evidence="8">
    <name type="scientific">Prevotella sp. GTC17253</name>
    <dbReference type="NCBI Taxonomy" id="3236793"/>
    <lineage>
        <taxon>Bacteria</taxon>
        <taxon>Pseudomonadati</taxon>
        <taxon>Bacteroidota</taxon>
        <taxon>Bacteroidia</taxon>
        <taxon>Bacteroidales</taxon>
        <taxon>Prevotellaceae</taxon>
        <taxon>Prevotella</taxon>
    </lineage>
</organism>
<dbReference type="InterPro" id="IPR018187">
    <property type="entry name" value="Asp/Glu_racemase_AS_1"/>
</dbReference>
<dbReference type="Pfam" id="PF01177">
    <property type="entry name" value="Asp_Glu_race"/>
    <property type="match status" value="1"/>
</dbReference>
<evidence type="ECO:0000256" key="4">
    <source>
        <dbReference type="ARBA" id="ARBA00022984"/>
    </source>
</evidence>
<comment type="pathway">
    <text evidence="7">Cell wall biogenesis; peptidoglycan biosynthesis.</text>
</comment>
<evidence type="ECO:0000256" key="5">
    <source>
        <dbReference type="ARBA" id="ARBA00023235"/>
    </source>
</evidence>
<dbReference type="Gene3D" id="3.40.50.1860">
    <property type="match status" value="2"/>
</dbReference>
<comment type="similarity">
    <text evidence="7">Belongs to the aspartate/glutamate racemases family.</text>
</comment>
<feature type="binding site" evidence="7">
    <location>
        <begin position="46"/>
        <end position="47"/>
    </location>
    <ligand>
        <name>substrate</name>
    </ligand>
</feature>
<dbReference type="GO" id="GO:0009252">
    <property type="term" value="P:peptidoglycan biosynthetic process"/>
    <property type="evidence" value="ECO:0007669"/>
    <property type="project" value="UniProtKB-UniRule"/>
</dbReference>
<keyword evidence="4 7" id="KW-0573">Peptidoglycan synthesis</keyword>
<dbReference type="SUPFAM" id="SSF53681">
    <property type="entry name" value="Aspartate/glutamate racemase"/>
    <property type="match status" value="2"/>
</dbReference>
<evidence type="ECO:0000256" key="7">
    <source>
        <dbReference type="HAMAP-Rule" id="MF_00258"/>
    </source>
</evidence>
<dbReference type="InterPro" id="IPR033134">
    <property type="entry name" value="Asp/Glu_racemase_AS_2"/>
</dbReference>
<sequence length="283" mass="31889">MNLPKTPGPIGVFDSGYGGLTILHGIRQLLPQYDYVYLGDNARAPYGTRSFDIVYKFTRQAVLKLFSMGCHFVILGCNTASAKALRSIQRRDIPTWDSERRVLGVIRPTAEVIGNITQSRHVGLLATEGTVKSRSYNMEIGKLWPDIKVSGVACPFWVPLVEYNEADSPGADYFVKKRIDELMRKDADIDTVILGCTHYPILMPKIVKYVPAGVRVLPQGEYVADSLQHYLAEHPGIERKCTQGGSCHYYTTENADKFKESARIFLHEDVQVTHIDLDDRKFF</sequence>
<dbReference type="HAMAP" id="MF_00258">
    <property type="entry name" value="Glu_racemase"/>
    <property type="match status" value="1"/>
</dbReference>
<dbReference type="PROSITE" id="PS00924">
    <property type="entry name" value="ASP_GLU_RACEMASE_2"/>
    <property type="match status" value="1"/>
</dbReference>
<proteinExistence type="inferred from homology"/>
<dbReference type="InterPro" id="IPR004391">
    <property type="entry name" value="Glu_race"/>
</dbReference>
<gene>
    <name evidence="7 8" type="primary">murI</name>
    <name evidence="8" type="ORF">GTC17253_19370</name>
</gene>
<feature type="active site" description="Proton donor/acceptor" evidence="7">
    <location>
        <position position="77"/>
    </location>
</feature>
<dbReference type="InterPro" id="IPR001920">
    <property type="entry name" value="Asp/Glu_race"/>
</dbReference>
<feature type="binding site" evidence="7">
    <location>
        <begin position="14"/>
        <end position="15"/>
    </location>
    <ligand>
        <name>substrate</name>
    </ligand>
</feature>
<feature type="binding site" evidence="7">
    <location>
        <begin position="78"/>
        <end position="79"/>
    </location>
    <ligand>
        <name>substrate</name>
    </ligand>
</feature>